<feature type="compositionally biased region" description="Basic and acidic residues" evidence="1">
    <location>
        <begin position="33"/>
        <end position="51"/>
    </location>
</feature>
<accession>A0A449ARF7</accession>
<reference evidence="2 3" key="1">
    <citation type="submission" date="2019-01" db="EMBL/GenBank/DDBJ databases">
        <authorList>
            <consortium name="Pathogen Informatics"/>
        </authorList>
    </citation>
    <scope>NUCLEOTIDE SEQUENCE [LARGE SCALE GENOMIC DNA]</scope>
    <source>
        <strain evidence="2 3">NCTC10146</strain>
    </source>
</reference>
<evidence type="ECO:0000313" key="3">
    <source>
        <dbReference type="Proteomes" id="UP000290495"/>
    </source>
</evidence>
<feature type="compositionally biased region" description="Basic and acidic residues" evidence="1">
    <location>
        <begin position="59"/>
        <end position="114"/>
    </location>
</feature>
<evidence type="ECO:0000256" key="1">
    <source>
        <dbReference type="SAM" id="MobiDB-lite"/>
    </source>
</evidence>
<proteinExistence type="predicted"/>
<dbReference type="EMBL" id="LR215010">
    <property type="protein sequence ID" value="VEU69155.1"/>
    <property type="molecule type" value="Genomic_DNA"/>
</dbReference>
<dbReference type="AlphaFoldDB" id="A0A449ARF7"/>
<feature type="region of interest" description="Disordered" evidence="1">
    <location>
        <begin position="207"/>
        <end position="238"/>
    </location>
</feature>
<sequence>MKKIKKPFYLLTLTSSSILIPITISCTNPNEIKNPETKKEEQPNDHAKDPAKPLNPAPADKETESPFKKEKEEAKKLPSIESLTKDDASVDLNPHLDKNKFEEPIFEDATKKEEEPTEPIQNARWTDEEIGARKLTEDDLKNLDVNNINPQFDKLKTLDIDLDPAKTELELIKEAEEESKKLPPVNTLPKDDLSINLNPHFKVEEFEEPVLEKEPEPTYDSIPNATGTDEEIGARRLTEDDLKNLDVNNINPKIKEPEGVDIELDPLKDKEDRDKAEKEAENLPLLKNLEKDSETVLNPHLNTSNLDVPIIEPTEPVVEPKKETKPTIIYGYLGDVVDPKDVNPESLNPITEPGDNNTVDLELDE</sequence>
<gene>
    <name evidence="2" type="ORF">NCTC10146_00643</name>
</gene>
<evidence type="ECO:0000313" key="2">
    <source>
        <dbReference type="EMBL" id="VEU69155.1"/>
    </source>
</evidence>
<dbReference type="RefSeq" id="WP_004795224.1">
    <property type="nucleotide sequence ID" value="NZ_LR215010.1"/>
</dbReference>
<feature type="compositionally biased region" description="Basic and acidic residues" evidence="1">
    <location>
        <begin position="265"/>
        <end position="281"/>
    </location>
</feature>
<protein>
    <submittedName>
        <fullName evidence="2">Uncharacterized protein</fullName>
    </submittedName>
</protein>
<feature type="region of interest" description="Disordered" evidence="1">
    <location>
        <begin position="337"/>
        <end position="365"/>
    </location>
</feature>
<name>A0A449ARF7_9BACT</name>
<feature type="region of interest" description="Disordered" evidence="1">
    <location>
        <begin position="24"/>
        <end position="131"/>
    </location>
</feature>
<dbReference type="Proteomes" id="UP000290495">
    <property type="component" value="Chromosome"/>
</dbReference>
<dbReference type="PROSITE" id="PS51257">
    <property type="entry name" value="PROKAR_LIPOPROTEIN"/>
    <property type="match status" value="1"/>
</dbReference>
<feature type="compositionally biased region" description="Polar residues" evidence="1">
    <location>
        <begin position="345"/>
        <end position="359"/>
    </location>
</feature>
<organism evidence="2 3">
    <name type="scientific">Mycoplasmopsis canis</name>
    <dbReference type="NCBI Taxonomy" id="29555"/>
    <lineage>
        <taxon>Bacteria</taxon>
        <taxon>Bacillati</taxon>
        <taxon>Mycoplasmatota</taxon>
        <taxon>Mycoplasmoidales</taxon>
        <taxon>Metamycoplasmataceae</taxon>
        <taxon>Mycoplasmopsis</taxon>
    </lineage>
</organism>
<feature type="region of interest" description="Disordered" evidence="1">
    <location>
        <begin position="259"/>
        <end position="294"/>
    </location>
</feature>